<dbReference type="Gene3D" id="3.40.50.720">
    <property type="entry name" value="NAD(P)-binding Rossmann-like Domain"/>
    <property type="match status" value="1"/>
</dbReference>
<dbReference type="EMBL" id="RKHO01000001">
    <property type="protein sequence ID" value="ROR91568.1"/>
    <property type="molecule type" value="Genomic_DNA"/>
</dbReference>
<protein>
    <submittedName>
        <fullName evidence="2">Uncharacterized protein YbjT (DUF2867 family)</fullName>
    </submittedName>
</protein>
<dbReference type="InterPro" id="IPR016040">
    <property type="entry name" value="NAD(P)-bd_dom"/>
</dbReference>
<evidence type="ECO:0000313" key="3">
    <source>
        <dbReference type="Proteomes" id="UP000281738"/>
    </source>
</evidence>
<evidence type="ECO:0000259" key="1">
    <source>
        <dbReference type="Pfam" id="PF13460"/>
    </source>
</evidence>
<reference evidence="2 3" key="1">
    <citation type="submission" date="2018-11" db="EMBL/GenBank/DDBJ databases">
        <title>Sequencing the genomes of 1000 actinobacteria strains.</title>
        <authorList>
            <person name="Klenk H.-P."/>
        </authorList>
    </citation>
    <scope>NUCLEOTIDE SEQUENCE [LARGE SCALE GENOMIC DNA]</scope>
    <source>
        <strain evidence="2 3">DSM 12652</strain>
    </source>
</reference>
<dbReference type="CDD" id="cd05269">
    <property type="entry name" value="TMR_SDR_a"/>
    <property type="match status" value="1"/>
</dbReference>
<evidence type="ECO:0000313" key="2">
    <source>
        <dbReference type="EMBL" id="ROR91568.1"/>
    </source>
</evidence>
<gene>
    <name evidence="2" type="ORF">EDD33_2438</name>
</gene>
<dbReference type="Proteomes" id="UP000281738">
    <property type="component" value="Unassembled WGS sequence"/>
</dbReference>
<keyword evidence="3" id="KW-1185">Reference proteome</keyword>
<dbReference type="InterPro" id="IPR036291">
    <property type="entry name" value="NAD(P)-bd_dom_sf"/>
</dbReference>
<comment type="caution">
    <text evidence="2">The sequence shown here is derived from an EMBL/GenBank/DDBJ whole genome shotgun (WGS) entry which is preliminary data.</text>
</comment>
<dbReference type="Gene3D" id="3.90.25.10">
    <property type="entry name" value="UDP-galactose 4-epimerase, domain 1"/>
    <property type="match status" value="1"/>
</dbReference>
<dbReference type="RefSeq" id="WP_123391129.1">
    <property type="nucleotide sequence ID" value="NZ_RKHO01000001.1"/>
</dbReference>
<dbReference type="InterPro" id="IPR052718">
    <property type="entry name" value="NmrA-type_oxidoreductase"/>
</dbReference>
<dbReference type="SUPFAM" id="SSF51735">
    <property type="entry name" value="NAD(P)-binding Rossmann-fold domains"/>
    <property type="match status" value="1"/>
</dbReference>
<dbReference type="AlphaFoldDB" id="A0A3N2CVX7"/>
<sequence length="287" mass="30136">MTPAPVTGPTLALTGVTGALGGRVSALLGERGVAARLLARDPARVAPVEGGIPVRFTGYADRDSCLAALHGIETLLMVSGSESADRLDQHRAFVDAAAEAGVRHVVYTSFVGASPTCTFTLGRDHFATEEHLRASGMTTTFLRDNFYLDVLPLFAGEEGVLRGPAGEGRVAAVAREDVARVAAAVLADPDAHAGASYDLTGPEAITLAEAAVVIGRAQGREVRFEDETVAEAYASRRAWDAPQWQYDAWVSTYTAIAAGELEQVTDHVERLTGRPPLDLAAVLAAAE</sequence>
<dbReference type="OrthoDB" id="3243290at2"/>
<dbReference type="Pfam" id="PF13460">
    <property type="entry name" value="NAD_binding_10"/>
    <property type="match status" value="1"/>
</dbReference>
<dbReference type="PANTHER" id="PTHR47129">
    <property type="entry name" value="QUINONE OXIDOREDUCTASE 2"/>
    <property type="match status" value="1"/>
</dbReference>
<dbReference type="PANTHER" id="PTHR47129:SF1">
    <property type="entry name" value="NMRA-LIKE DOMAIN-CONTAINING PROTEIN"/>
    <property type="match status" value="1"/>
</dbReference>
<accession>A0A3N2CVX7</accession>
<organism evidence="2 3">
    <name type="scientific">Nocardioides aurantiacus</name>
    <dbReference type="NCBI Taxonomy" id="86796"/>
    <lineage>
        <taxon>Bacteria</taxon>
        <taxon>Bacillati</taxon>
        <taxon>Actinomycetota</taxon>
        <taxon>Actinomycetes</taxon>
        <taxon>Propionibacteriales</taxon>
        <taxon>Nocardioidaceae</taxon>
        <taxon>Nocardioides</taxon>
    </lineage>
</organism>
<feature type="domain" description="NAD(P)-binding" evidence="1">
    <location>
        <begin position="15"/>
        <end position="189"/>
    </location>
</feature>
<proteinExistence type="predicted"/>
<name>A0A3N2CVX7_9ACTN</name>